<dbReference type="GO" id="GO:0005576">
    <property type="term" value="C:extracellular region"/>
    <property type="evidence" value="ECO:0007669"/>
    <property type="project" value="InterPro"/>
</dbReference>
<name>A0A1Y0D8X0_9GAMM</name>
<dbReference type="GO" id="GO:0016787">
    <property type="term" value="F:hydrolase activity"/>
    <property type="evidence" value="ECO:0007669"/>
    <property type="project" value="UniProtKB-KW"/>
</dbReference>
<dbReference type="Gene3D" id="3.40.50.1820">
    <property type="entry name" value="alpha/beta hydrolase"/>
    <property type="match status" value="1"/>
</dbReference>
<keyword evidence="5" id="KW-1185">Reference proteome</keyword>
<dbReference type="InterPro" id="IPR050955">
    <property type="entry name" value="Plant_Biomass_Hydrol_Est"/>
</dbReference>
<dbReference type="InterPro" id="IPR029058">
    <property type="entry name" value="AB_hydrolase_fold"/>
</dbReference>
<evidence type="ECO:0000313" key="4">
    <source>
        <dbReference type="EMBL" id="ART83998.1"/>
    </source>
</evidence>
<dbReference type="KEGG" id="opf:CBP31_08765"/>
<evidence type="ECO:0000256" key="1">
    <source>
        <dbReference type="ARBA" id="ARBA00022729"/>
    </source>
</evidence>
<gene>
    <name evidence="4" type="ORF">CBP31_08765</name>
</gene>
<dbReference type="EMBL" id="CP021377">
    <property type="protein sequence ID" value="ART83998.1"/>
    <property type="molecule type" value="Genomic_DNA"/>
</dbReference>
<protein>
    <recommendedName>
        <fullName evidence="6">Esterase</fullName>
    </recommendedName>
</protein>
<keyword evidence="2" id="KW-0378">Hydrolase</keyword>
<dbReference type="PANTHER" id="PTHR43037:SF1">
    <property type="entry name" value="BLL1128 PROTEIN"/>
    <property type="match status" value="1"/>
</dbReference>
<dbReference type="Proteomes" id="UP000243937">
    <property type="component" value="Chromosome"/>
</dbReference>
<evidence type="ECO:0000256" key="3">
    <source>
        <dbReference type="SAM" id="MobiDB-lite"/>
    </source>
</evidence>
<dbReference type="Pfam" id="PF10503">
    <property type="entry name" value="Esterase_PHB"/>
    <property type="match status" value="1"/>
</dbReference>
<dbReference type="PANTHER" id="PTHR43037">
    <property type="entry name" value="UNNAMED PRODUCT-RELATED"/>
    <property type="match status" value="1"/>
</dbReference>
<evidence type="ECO:0008006" key="6">
    <source>
        <dbReference type="Google" id="ProtNLM"/>
    </source>
</evidence>
<dbReference type="NCBIfam" id="TIGR01840">
    <property type="entry name" value="esterase_phb"/>
    <property type="match status" value="1"/>
</dbReference>
<feature type="region of interest" description="Disordered" evidence="3">
    <location>
        <begin position="1"/>
        <end position="24"/>
    </location>
</feature>
<organism evidence="4 5">
    <name type="scientific">Oceanisphaera profunda</name>
    <dbReference type="NCBI Taxonomy" id="1416627"/>
    <lineage>
        <taxon>Bacteria</taxon>
        <taxon>Pseudomonadati</taxon>
        <taxon>Pseudomonadota</taxon>
        <taxon>Gammaproteobacteria</taxon>
        <taxon>Aeromonadales</taxon>
        <taxon>Aeromonadaceae</taxon>
        <taxon>Oceanisphaera</taxon>
    </lineage>
</organism>
<evidence type="ECO:0000256" key="2">
    <source>
        <dbReference type="ARBA" id="ARBA00022801"/>
    </source>
</evidence>
<sequence length="398" mass="41494">MHSNYAQPGSTQTHSAQTKAPRKPFAAASGISGLSSLLRGKLSGLSGLNAGVDLPAETLADGATAFAPSMSGLSSLLRGKLSGLQGLNTGVDVPVEVLPEGATFNSGTFANQAGSRDYKLYVPSGYHGQQLPLIVMLHGCTQNPDDFAAGTGMNILAEQQPCLVLYPAQSGCANSSRCWNWFKPGDQHRDGGEPAIIAGLTRQIINEYHLDEGRVYVAGLSAGGAMATTMALLYPDIYAAVGIHSGLAHGAAQDIPSALAAMQGTTSPLAGLNKQASAQPTSSKGPKIPAIIFHGDQDTTVHPSNGDRVVAQYLPVGRVTNSKIKAERRAGKVPNGRSYTCTIHHDASGQPILEQWSIHGAAHAWAGGTARGSYTDPQGPDASREMLRFFLAHGKGEH</sequence>
<dbReference type="InterPro" id="IPR010126">
    <property type="entry name" value="Esterase_phb"/>
</dbReference>
<proteinExistence type="predicted"/>
<dbReference type="AlphaFoldDB" id="A0A1Y0D8X0"/>
<reference evidence="4 5" key="1">
    <citation type="journal article" date="2014" name="Int. J. Syst. Evol. Microbiol.">
        <title>Oceanisphaera profunda sp. nov., a marine bacterium isolated from deep-sea sediment, and emended description of the genus Oceanisphaera.</title>
        <authorList>
            <person name="Xu Z."/>
            <person name="Zhang X.Y."/>
            <person name="Su H.N."/>
            <person name="Yu Z.C."/>
            <person name="Liu C."/>
            <person name="Li H."/>
            <person name="Chen X.L."/>
            <person name="Song X.Y."/>
            <person name="Xie B.B."/>
            <person name="Qin Q.L."/>
            <person name="Zhou B.C."/>
            <person name="Shi M."/>
            <person name="Huang Y."/>
            <person name="Zhang Y.Z."/>
        </authorList>
    </citation>
    <scope>NUCLEOTIDE SEQUENCE [LARGE SCALE GENOMIC DNA]</scope>
    <source>
        <strain evidence="4 5">SM1222</strain>
    </source>
</reference>
<dbReference type="SUPFAM" id="SSF53474">
    <property type="entry name" value="alpha/beta-Hydrolases"/>
    <property type="match status" value="1"/>
</dbReference>
<evidence type="ECO:0000313" key="5">
    <source>
        <dbReference type="Proteomes" id="UP000243937"/>
    </source>
</evidence>
<feature type="compositionally biased region" description="Polar residues" evidence="3">
    <location>
        <begin position="1"/>
        <end position="18"/>
    </location>
</feature>
<accession>A0A1Y0D8X0</accession>
<keyword evidence="1" id="KW-0732">Signal</keyword>
<dbReference type="OrthoDB" id="5291933at2"/>